<dbReference type="Proteomes" id="UP001281024">
    <property type="component" value="Unassembled WGS sequence"/>
</dbReference>
<keyword evidence="5 8" id="KW-0521">NADP</keyword>
<feature type="binding site" evidence="8">
    <location>
        <position position="150"/>
    </location>
    <ligand>
        <name>NAD(+)</name>
        <dbReference type="ChEBI" id="CHEBI:57540"/>
    </ligand>
</feature>
<dbReference type="EMBL" id="LR031358">
    <property type="protein sequence ID" value="VDB98394.1"/>
    <property type="molecule type" value="Genomic_DNA"/>
</dbReference>
<reference evidence="10 11" key="1">
    <citation type="submission" date="2018-08" db="EMBL/GenBank/DDBJ databases">
        <authorList>
            <person name="Lorentzen P. G. S. M."/>
        </authorList>
    </citation>
    <scope>NUCLEOTIDE SEQUENCE [LARGE SCALE GENOMIC DNA]</scope>
    <source>
        <strain evidence="10 11">CRBO_1381</strain>
    </source>
</reference>
<organism evidence="9 12">
    <name type="scientific">Oenococcus oeni</name>
    <name type="common">Leuconostoc oenos</name>
    <dbReference type="NCBI Taxonomy" id="1247"/>
    <lineage>
        <taxon>Bacteria</taxon>
        <taxon>Bacillati</taxon>
        <taxon>Bacillota</taxon>
        <taxon>Bacilli</taxon>
        <taxon>Lactobacillales</taxon>
        <taxon>Lactobacillaceae</taxon>
        <taxon>Oenococcus</taxon>
    </lineage>
</organism>
<feature type="binding site" evidence="8">
    <location>
        <position position="152"/>
    </location>
    <ligand>
        <name>NAD(+)</name>
        <dbReference type="ChEBI" id="CHEBI:57540"/>
    </ligand>
</feature>
<evidence type="ECO:0000256" key="2">
    <source>
        <dbReference type="ARBA" id="ARBA00022741"/>
    </source>
</evidence>
<evidence type="ECO:0000256" key="6">
    <source>
        <dbReference type="ARBA" id="ARBA00023027"/>
    </source>
</evidence>
<dbReference type="Pfam" id="PF01513">
    <property type="entry name" value="NAD_kinase"/>
    <property type="match status" value="1"/>
</dbReference>
<dbReference type="HAMAP" id="MF_00361">
    <property type="entry name" value="NAD_kinase"/>
    <property type="match status" value="1"/>
</dbReference>
<protein>
    <recommendedName>
        <fullName evidence="8">NAD kinase</fullName>
        <ecNumber evidence="8">2.7.1.23</ecNumber>
    </recommendedName>
    <alternativeName>
        <fullName evidence="8">ATP-dependent NAD kinase</fullName>
    </alternativeName>
</protein>
<dbReference type="AlphaFoldDB" id="A0A483CDI3"/>
<evidence type="ECO:0000256" key="8">
    <source>
        <dbReference type="HAMAP-Rule" id="MF_00361"/>
    </source>
</evidence>
<dbReference type="Gene3D" id="3.40.50.10330">
    <property type="entry name" value="Probable inorganic polyphosphate/atp-NAD kinase, domain 1"/>
    <property type="match status" value="1"/>
</dbReference>
<proteinExistence type="inferred from homology"/>
<dbReference type="GO" id="GO:0006741">
    <property type="term" value="P:NADP+ biosynthetic process"/>
    <property type="evidence" value="ECO:0007669"/>
    <property type="project" value="UniProtKB-UniRule"/>
</dbReference>
<comment type="function">
    <text evidence="8">Involved in the regulation of the intracellular balance of NAD and NADP, and is a key enzyme in the biosynthesis of NADP. Catalyzes specifically the phosphorylation on 2'-hydroxyl of the adenosine moiety of NAD to yield NADP.</text>
</comment>
<evidence type="ECO:0000256" key="5">
    <source>
        <dbReference type="ARBA" id="ARBA00022857"/>
    </source>
</evidence>
<dbReference type="GO" id="GO:0005524">
    <property type="term" value="F:ATP binding"/>
    <property type="evidence" value="ECO:0007669"/>
    <property type="project" value="UniProtKB-KW"/>
</dbReference>
<keyword evidence="8" id="KW-0963">Cytoplasm</keyword>
<dbReference type="GO" id="GO:0051287">
    <property type="term" value="F:NAD binding"/>
    <property type="evidence" value="ECO:0007669"/>
    <property type="project" value="UniProtKB-ARBA"/>
</dbReference>
<reference evidence="9" key="2">
    <citation type="submission" date="2019-10" db="EMBL/GenBank/DDBJ databases">
        <title>Malate fermentation in French cider.</title>
        <authorList>
            <person name="Cousin F.J."/>
            <person name="Medina Fernandez S."/>
            <person name="Misery B."/>
            <person name="Laplace J.-M."/>
            <person name="Cretenet M."/>
        </authorList>
    </citation>
    <scope>NUCLEOTIDE SEQUENCE</scope>
    <source>
        <strain evidence="9">UCMA15129</strain>
    </source>
</reference>
<dbReference type="PANTHER" id="PTHR20275">
    <property type="entry name" value="NAD KINASE"/>
    <property type="match status" value="1"/>
</dbReference>
<evidence type="ECO:0000313" key="12">
    <source>
        <dbReference type="Proteomes" id="UP001281024"/>
    </source>
</evidence>
<dbReference type="Pfam" id="PF20143">
    <property type="entry name" value="NAD_kinase_C"/>
    <property type="match status" value="1"/>
</dbReference>
<dbReference type="InterPro" id="IPR016064">
    <property type="entry name" value="NAD/diacylglycerol_kinase_sf"/>
</dbReference>
<dbReference type="NCBIfam" id="NF003424">
    <property type="entry name" value="PRK04885.1"/>
    <property type="match status" value="1"/>
</dbReference>
<comment type="caution">
    <text evidence="8">Lacks conserved residue(s) required for the propagation of feature annotation.</text>
</comment>
<evidence type="ECO:0000313" key="11">
    <source>
        <dbReference type="Proteomes" id="UP000294726"/>
    </source>
</evidence>
<sequence length="267" mass="30146">MGYMKICLFPNDQPLSLQVAKELRKKLENVDEILTDKFPDLVISIGGDGTFLSAVHQFANQLSTIRFVGVHTGHLGFYSDWLVNEIDLLVDKIKQDHGQATHYPLMEAKVHYLDGQITDILAVNEIILDRITNSLSVDVYVDDLLFEKFRGDGLCISTPTGSSGYNKSLNGALIDPNFSALQMTEIASINNRVYRTLGSPIIVSSHTTIRVVPEIGDPTINYDSYRLPQNRYQEIVFKIAKQPLRMANYKQISFWQRVKNSFIGDEC</sequence>
<dbReference type="GO" id="GO:0003951">
    <property type="term" value="F:NAD+ kinase activity"/>
    <property type="evidence" value="ECO:0007669"/>
    <property type="project" value="UniProtKB-UniRule"/>
</dbReference>
<dbReference type="InterPro" id="IPR002504">
    <property type="entry name" value="NADK"/>
</dbReference>
<keyword evidence="4 8" id="KW-0067">ATP-binding</keyword>
<name>A0A483CDI3_OENOE</name>
<dbReference type="GO" id="GO:0005737">
    <property type="term" value="C:cytoplasm"/>
    <property type="evidence" value="ECO:0007669"/>
    <property type="project" value="UniProtKB-SubCell"/>
</dbReference>
<dbReference type="Proteomes" id="UP000294726">
    <property type="component" value="Chromosome"/>
</dbReference>
<feature type="binding site" evidence="8">
    <location>
        <begin position="48"/>
        <end position="49"/>
    </location>
    <ligand>
        <name>NAD(+)</name>
        <dbReference type="ChEBI" id="CHEBI:57540"/>
    </ligand>
</feature>
<dbReference type="GO" id="GO:0046872">
    <property type="term" value="F:metal ion binding"/>
    <property type="evidence" value="ECO:0007669"/>
    <property type="project" value="UniProtKB-UniRule"/>
</dbReference>
<keyword evidence="6 8" id="KW-0520">NAD</keyword>
<dbReference type="Gene3D" id="2.60.200.30">
    <property type="entry name" value="Probable inorganic polyphosphate/atp-NAD kinase, domain 2"/>
    <property type="match status" value="1"/>
</dbReference>
<gene>
    <name evidence="10" type="primary">ppnKA</name>
    <name evidence="8" type="synonym">nadK</name>
    <name evidence="9" type="ORF">GA838_02240</name>
    <name evidence="10" type="ORF">OENI_1159</name>
</gene>
<feature type="active site" description="Proton acceptor" evidence="8">
    <location>
        <position position="48"/>
    </location>
</feature>
<dbReference type="InterPro" id="IPR017438">
    <property type="entry name" value="ATP-NAD_kinase_N"/>
</dbReference>
<dbReference type="InterPro" id="IPR017437">
    <property type="entry name" value="ATP-NAD_kinase_PpnK-typ_C"/>
</dbReference>
<dbReference type="SUPFAM" id="SSF111331">
    <property type="entry name" value="NAD kinase/diacylglycerol kinase-like"/>
    <property type="match status" value="1"/>
</dbReference>
<evidence type="ECO:0000256" key="1">
    <source>
        <dbReference type="ARBA" id="ARBA00022679"/>
    </source>
</evidence>
<comment type="cofactor">
    <cofactor evidence="8">
        <name>a divalent metal cation</name>
        <dbReference type="ChEBI" id="CHEBI:60240"/>
    </cofactor>
</comment>
<evidence type="ECO:0000256" key="7">
    <source>
        <dbReference type="ARBA" id="ARBA00047925"/>
    </source>
</evidence>
<dbReference type="PANTHER" id="PTHR20275:SF0">
    <property type="entry name" value="NAD KINASE"/>
    <property type="match status" value="1"/>
</dbReference>
<comment type="subcellular location">
    <subcellularLocation>
        <location evidence="8">Cytoplasm</location>
    </subcellularLocation>
</comment>
<accession>A0A483CDI3</accession>
<evidence type="ECO:0000313" key="9">
    <source>
        <dbReference type="EMBL" id="MDV7714602.1"/>
    </source>
</evidence>
<feature type="binding site" evidence="8">
    <location>
        <begin position="163"/>
        <end position="168"/>
    </location>
    <ligand>
        <name>NAD(+)</name>
        <dbReference type="ChEBI" id="CHEBI:57540"/>
    </ligand>
</feature>
<dbReference type="EC" id="2.7.1.23" evidence="8"/>
<dbReference type="GO" id="GO:0019674">
    <property type="term" value="P:NAD+ metabolic process"/>
    <property type="evidence" value="ECO:0007669"/>
    <property type="project" value="InterPro"/>
</dbReference>
<feature type="binding site" evidence="8">
    <location>
        <begin position="124"/>
        <end position="125"/>
    </location>
    <ligand>
        <name>NAD(+)</name>
        <dbReference type="ChEBI" id="CHEBI:57540"/>
    </ligand>
</feature>
<comment type="similarity">
    <text evidence="8">Belongs to the NAD kinase family.</text>
</comment>
<evidence type="ECO:0000256" key="4">
    <source>
        <dbReference type="ARBA" id="ARBA00022840"/>
    </source>
</evidence>
<keyword evidence="2 8" id="KW-0547">Nucleotide-binding</keyword>
<dbReference type="EMBL" id="WERV01000002">
    <property type="protein sequence ID" value="MDV7714602.1"/>
    <property type="molecule type" value="Genomic_DNA"/>
</dbReference>
<keyword evidence="1 8" id="KW-0808">Transferase</keyword>
<evidence type="ECO:0000256" key="3">
    <source>
        <dbReference type="ARBA" id="ARBA00022777"/>
    </source>
</evidence>
<evidence type="ECO:0000313" key="10">
    <source>
        <dbReference type="EMBL" id="VDB98394.1"/>
    </source>
</evidence>
<keyword evidence="3 8" id="KW-0418">Kinase</keyword>
<comment type="catalytic activity">
    <reaction evidence="7 8">
        <text>NAD(+) + ATP = ADP + NADP(+) + H(+)</text>
        <dbReference type="Rhea" id="RHEA:18629"/>
        <dbReference type="ChEBI" id="CHEBI:15378"/>
        <dbReference type="ChEBI" id="CHEBI:30616"/>
        <dbReference type="ChEBI" id="CHEBI:57540"/>
        <dbReference type="ChEBI" id="CHEBI:58349"/>
        <dbReference type="ChEBI" id="CHEBI:456216"/>
        <dbReference type="EC" id="2.7.1.23"/>
    </reaction>
</comment>
<feature type="binding site" evidence="8">
    <location>
        <position position="187"/>
    </location>
    <ligand>
        <name>NAD(+)</name>
        <dbReference type="ChEBI" id="CHEBI:57540"/>
    </ligand>
</feature>